<dbReference type="PANTHER" id="PTHR32024:SF2">
    <property type="entry name" value="TRK SYSTEM POTASSIUM UPTAKE PROTEIN TRKG-RELATED"/>
    <property type="match status" value="1"/>
</dbReference>
<dbReference type="InterPro" id="IPR003445">
    <property type="entry name" value="Cat_transpt"/>
</dbReference>
<keyword evidence="14" id="KW-1185">Reference proteome</keyword>
<evidence type="ECO:0000256" key="11">
    <source>
        <dbReference type="ARBA" id="ARBA00023136"/>
    </source>
</evidence>
<keyword evidence="11 12" id="KW-0472">Membrane</keyword>
<dbReference type="PANTHER" id="PTHR32024">
    <property type="entry name" value="TRK SYSTEM POTASSIUM UPTAKE PROTEIN TRKG-RELATED"/>
    <property type="match status" value="1"/>
</dbReference>
<dbReference type="Pfam" id="PF02386">
    <property type="entry name" value="TrkH"/>
    <property type="match status" value="1"/>
</dbReference>
<keyword evidence="9 12" id="KW-1133">Transmembrane helix</keyword>
<organism evidence="13 14">
    <name type="scientific">Gaopeijia maritima</name>
    <dbReference type="NCBI Taxonomy" id="3119007"/>
    <lineage>
        <taxon>Bacteria</taxon>
        <taxon>Pseudomonadati</taxon>
        <taxon>Gemmatimonadota</taxon>
        <taxon>Longimicrobiia</taxon>
        <taxon>Gaopeijiales</taxon>
        <taxon>Gaopeijiaceae</taxon>
        <taxon>Gaopeijia</taxon>
    </lineage>
</organism>
<evidence type="ECO:0000256" key="4">
    <source>
        <dbReference type="ARBA" id="ARBA00022475"/>
    </source>
</evidence>
<evidence type="ECO:0000313" key="13">
    <source>
        <dbReference type="EMBL" id="MEK9500494.1"/>
    </source>
</evidence>
<protein>
    <submittedName>
        <fullName evidence="13">Potassium transporter TrkG</fullName>
    </submittedName>
</protein>
<keyword evidence="5" id="KW-0997">Cell inner membrane</keyword>
<keyword evidence="3" id="KW-0813">Transport</keyword>
<comment type="subcellular location">
    <subcellularLocation>
        <location evidence="1">Cell inner membrane</location>
        <topology evidence="1">Multi-pass membrane protein</topology>
    </subcellularLocation>
</comment>
<feature type="transmembrane region" description="Helical" evidence="12">
    <location>
        <begin position="453"/>
        <end position="476"/>
    </location>
</feature>
<reference evidence="13 14" key="1">
    <citation type="submission" date="2024-02" db="EMBL/GenBank/DDBJ databases">
        <title>A novel Gemmatimonadota bacterium.</title>
        <authorList>
            <person name="Du Z.-J."/>
            <person name="Ye Y.-Q."/>
        </authorList>
    </citation>
    <scope>NUCLEOTIDE SEQUENCE [LARGE SCALE GENOMIC DNA]</scope>
    <source>
        <strain evidence="13 14">DH-20</strain>
    </source>
</reference>
<evidence type="ECO:0000256" key="1">
    <source>
        <dbReference type="ARBA" id="ARBA00004429"/>
    </source>
</evidence>
<evidence type="ECO:0000256" key="12">
    <source>
        <dbReference type="SAM" id="Phobius"/>
    </source>
</evidence>
<dbReference type="InterPro" id="IPR004772">
    <property type="entry name" value="TrkH"/>
</dbReference>
<dbReference type="PIRSF" id="PIRSF006247">
    <property type="entry name" value="TrkH"/>
    <property type="match status" value="1"/>
</dbReference>
<keyword evidence="10" id="KW-0406">Ion transport</keyword>
<dbReference type="RefSeq" id="WP_405274795.1">
    <property type="nucleotide sequence ID" value="NZ_CP144380.1"/>
</dbReference>
<evidence type="ECO:0000256" key="10">
    <source>
        <dbReference type="ARBA" id="ARBA00023065"/>
    </source>
</evidence>
<dbReference type="Proteomes" id="UP001484239">
    <property type="component" value="Unassembled WGS sequence"/>
</dbReference>
<comment type="similarity">
    <text evidence="2">Belongs to the TrkH potassium transport family.</text>
</comment>
<sequence>MSLRNVASVVGLLLAFVGLSMLSAVGVSLIYGDGAALPLLLAATATAGVGFGVYRGTGVEGDLSLREGYAIVTFAWVATGVFGALPYLFTGVIDSFWGAVFESMSGFTTTGATIFADIEALPEGILFWRALTHWLGGMGIIVLAVAILPYLGVGGMQLFKAEVPGPTPERLRPRITQTAKLLWLVYLGMTAAQILLYLPGGMSLFDAVTHTFATLATGGFSTKNASMGHFQSPYIQYVTILFMYLAGVNFTLHFRAATGRLDYLRDVEWRFFTGVILGAAGILVAVNLATGTYALSDLEVTVRDSLFTAVSLTTTTGFVTADFEGWANGTQMVLFALLFVGGMAGSTGGGVKAVRVLLLLKQSGMELRKHLHPRAVLLARVGRHVVPEHVLANVIGFVILYLLLLLAGAAALGFLGIDPLTALGASAATVGNIGPGLGAVGATDNYGWMSGPALAILSFLMVVGRLEIYTVLLLFLPETWKRRSRRVTR</sequence>
<keyword evidence="4" id="KW-1003">Cell membrane</keyword>
<feature type="transmembrane region" description="Helical" evidence="12">
    <location>
        <begin position="390"/>
        <end position="417"/>
    </location>
</feature>
<evidence type="ECO:0000256" key="6">
    <source>
        <dbReference type="ARBA" id="ARBA00022538"/>
    </source>
</evidence>
<feature type="transmembrane region" description="Helical" evidence="12">
    <location>
        <begin position="181"/>
        <end position="198"/>
    </location>
</feature>
<evidence type="ECO:0000256" key="5">
    <source>
        <dbReference type="ARBA" id="ARBA00022519"/>
    </source>
</evidence>
<dbReference type="EMBL" id="JBBHLI010000002">
    <property type="protein sequence ID" value="MEK9500494.1"/>
    <property type="molecule type" value="Genomic_DNA"/>
</dbReference>
<feature type="transmembrane region" description="Helical" evidence="12">
    <location>
        <begin position="131"/>
        <end position="151"/>
    </location>
</feature>
<evidence type="ECO:0000256" key="3">
    <source>
        <dbReference type="ARBA" id="ARBA00022448"/>
    </source>
</evidence>
<evidence type="ECO:0000256" key="9">
    <source>
        <dbReference type="ARBA" id="ARBA00022989"/>
    </source>
</evidence>
<feature type="transmembrane region" description="Helical" evidence="12">
    <location>
        <begin position="272"/>
        <end position="295"/>
    </location>
</feature>
<proteinExistence type="inferred from homology"/>
<keyword evidence="8" id="KW-0630">Potassium</keyword>
<feature type="transmembrane region" description="Helical" evidence="12">
    <location>
        <begin position="34"/>
        <end position="56"/>
    </location>
</feature>
<comment type="caution">
    <text evidence="13">The sequence shown here is derived from an EMBL/GenBank/DDBJ whole genome shotgun (WGS) entry which is preliminary data.</text>
</comment>
<keyword evidence="7 12" id="KW-0812">Transmembrane</keyword>
<keyword evidence="6" id="KW-0633">Potassium transport</keyword>
<accession>A0ABU9E8Q7</accession>
<feature type="transmembrane region" description="Helical" evidence="12">
    <location>
        <begin position="234"/>
        <end position="252"/>
    </location>
</feature>
<name>A0ABU9E8Q7_9BACT</name>
<evidence type="ECO:0000256" key="7">
    <source>
        <dbReference type="ARBA" id="ARBA00022692"/>
    </source>
</evidence>
<gene>
    <name evidence="13" type="ORF">WI372_05860</name>
</gene>
<evidence type="ECO:0000313" key="14">
    <source>
        <dbReference type="Proteomes" id="UP001484239"/>
    </source>
</evidence>
<evidence type="ECO:0000256" key="8">
    <source>
        <dbReference type="ARBA" id="ARBA00022958"/>
    </source>
</evidence>
<evidence type="ECO:0000256" key="2">
    <source>
        <dbReference type="ARBA" id="ARBA00009137"/>
    </source>
</evidence>
<feature type="transmembrane region" description="Helical" evidence="12">
    <location>
        <begin position="332"/>
        <end position="360"/>
    </location>
</feature>
<feature type="transmembrane region" description="Helical" evidence="12">
    <location>
        <begin position="68"/>
        <end position="89"/>
    </location>
</feature>